<reference evidence="4 5" key="1">
    <citation type="journal article" date="2013" name="Genome Announc.">
        <title>Genome Sequence of the Pyrene- and Fluoranthene-Degrading Bacterium Cycloclasticus sp. Strain PY97M.</title>
        <authorList>
            <person name="Cui Z."/>
            <person name="Xu G."/>
            <person name="Li Q."/>
            <person name="Gao W."/>
            <person name="Zheng L."/>
        </authorList>
    </citation>
    <scope>NUCLEOTIDE SEQUENCE [LARGE SCALE GENOMIC DNA]</scope>
    <source>
        <strain evidence="4 5">PY97M</strain>
    </source>
</reference>
<dbReference type="Pfam" id="PF02769">
    <property type="entry name" value="AIRS_C"/>
    <property type="match status" value="1"/>
</dbReference>
<feature type="domain" description="PurM-like N-terminal" evidence="2">
    <location>
        <begin position="53"/>
        <end position="164"/>
    </location>
</feature>
<dbReference type="Gene3D" id="3.30.1330.10">
    <property type="entry name" value="PurM-like, N-terminal domain"/>
    <property type="match status" value="1"/>
</dbReference>
<name>A0AB33Z490_9GAMM</name>
<dbReference type="PANTHER" id="PTHR30303">
    <property type="entry name" value="HYDROGENASE ISOENZYMES FORMATION PROTEIN HYPE"/>
    <property type="match status" value="1"/>
</dbReference>
<dbReference type="InterPro" id="IPR036676">
    <property type="entry name" value="PurM-like_C_sf"/>
</dbReference>
<dbReference type="InterPro" id="IPR010918">
    <property type="entry name" value="PurM-like_C_dom"/>
</dbReference>
<dbReference type="SUPFAM" id="SSF56042">
    <property type="entry name" value="PurM C-terminal domain-like"/>
    <property type="match status" value="1"/>
</dbReference>
<dbReference type="GO" id="GO:0051604">
    <property type="term" value="P:protein maturation"/>
    <property type="evidence" value="ECO:0007669"/>
    <property type="project" value="TreeGrafter"/>
</dbReference>
<dbReference type="Pfam" id="PF00586">
    <property type="entry name" value="AIRS"/>
    <property type="match status" value="1"/>
</dbReference>
<dbReference type="InterPro" id="IPR036921">
    <property type="entry name" value="PurM-like_N_sf"/>
</dbReference>
<accession>A0AB33Z490</accession>
<dbReference type="SUPFAM" id="SSF55326">
    <property type="entry name" value="PurM N-terminal domain-like"/>
    <property type="match status" value="1"/>
</dbReference>
<evidence type="ECO:0000313" key="4">
    <source>
        <dbReference type="EMBL" id="EPD14028.1"/>
    </source>
</evidence>
<evidence type="ECO:0000313" key="5">
    <source>
        <dbReference type="Proteomes" id="UP000015462"/>
    </source>
</evidence>
<evidence type="ECO:0000259" key="3">
    <source>
        <dbReference type="Pfam" id="PF02769"/>
    </source>
</evidence>
<comment type="similarity">
    <text evidence="1">Belongs to the HypE family.</text>
</comment>
<keyword evidence="5" id="KW-1185">Reference proteome</keyword>
<dbReference type="InterPro" id="IPR016188">
    <property type="entry name" value="PurM-like_N"/>
</dbReference>
<proteinExistence type="inferred from homology"/>
<dbReference type="InterPro" id="IPR011854">
    <property type="entry name" value="HypE"/>
</dbReference>
<evidence type="ECO:0000259" key="2">
    <source>
        <dbReference type="Pfam" id="PF00586"/>
    </source>
</evidence>
<dbReference type="CDD" id="cd02197">
    <property type="entry name" value="HypE"/>
    <property type="match status" value="1"/>
</dbReference>
<dbReference type="NCBIfam" id="TIGR02124">
    <property type="entry name" value="hypE"/>
    <property type="match status" value="1"/>
</dbReference>
<dbReference type="AlphaFoldDB" id="A0AB33Z490"/>
<dbReference type="PANTHER" id="PTHR30303:SF0">
    <property type="entry name" value="CARBAMOYL DEHYDRATASE HYPE"/>
    <property type="match status" value="1"/>
</dbReference>
<dbReference type="Proteomes" id="UP000015462">
    <property type="component" value="Unassembled WGS sequence"/>
</dbReference>
<dbReference type="PIRSF" id="PIRSF005644">
    <property type="entry name" value="Hdrgns_mtr_HypE"/>
    <property type="match status" value="1"/>
</dbReference>
<dbReference type="RefSeq" id="WP_015005592.1">
    <property type="nucleotide sequence ID" value="NZ_JBLHXE010000001.1"/>
</dbReference>
<dbReference type="EMBL" id="ASHL01000001">
    <property type="protein sequence ID" value="EPD14028.1"/>
    <property type="molecule type" value="Genomic_DNA"/>
</dbReference>
<gene>
    <name evidence="4" type="ORF">L196_00975</name>
</gene>
<feature type="domain" description="PurM-like C-terminal" evidence="3">
    <location>
        <begin position="179"/>
        <end position="325"/>
    </location>
</feature>
<comment type="caution">
    <text evidence="4">The sequence shown here is derived from an EMBL/GenBank/DDBJ whole genome shotgun (WGS) entry which is preliminary data.</text>
</comment>
<organism evidence="4 5">
    <name type="scientific">Cycloclasticus pugetii</name>
    <dbReference type="NCBI Taxonomy" id="34068"/>
    <lineage>
        <taxon>Bacteria</taxon>
        <taxon>Pseudomonadati</taxon>
        <taxon>Pseudomonadota</taxon>
        <taxon>Gammaproteobacteria</taxon>
        <taxon>Thiotrichales</taxon>
        <taxon>Piscirickettsiaceae</taxon>
        <taxon>Cycloclasticus</taxon>
    </lineage>
</organism>
<protein>
    <submittedName>
        <fullName evidence="4">Hydrogenase expression/formation protein HypE</fullName>
    </submittedName>
</protein>
<evidence type="ECO:0000256" key="1">
    <source>
        <dbReference type="ARBA" id="ARBA00006243"/>
    </source>
</evidence>
<sequence length="351" mass="37133">MSKTDNSEDACPLPIGLYDKIVMAHGGGGQLTQSLIDKLMLAEFDNPALNEKNDSAVLAINSERLSFTTDSYVVNPLFFPGGDIGKLAVCGTLNDLAMSGARPLFLSCGLIIEEGFAIDSLQKIIHSMSHQAKAAGVNIVTGDTKVVEKGKGDGLYINTSGIGVLDTAMSLSPSMLQHDDVVIINGDIGRHGIAIMAQREGFKLEQTLESDCADLSGLVKLLLDSGIDIHCMRDLTRGGLATALIEISTAANKQIMLDETAIAIADPVRSVCEVLGLDPYYVANEGRFISILPSAQAAQALAIMHAHPLGKQAAVIGNVHKGSQAMVTIKNRIGTTRILQLLSGSQLPRIC</sequence>
<dbReference type="Gene3D" id="3.90.650.10">
    <property type="entry name" value="PurM-like C-terminal domain"/>
    <property type="match status" value="1"/>
</dbReference>